<evidence type="ECO:0000313" key="8">
    <source>
        <dbReference type="EMBL" id="KAL2795244.1"/>
    </source>
</evidence>
<dbReference type="EMBL" id="JBFTWV010000036">
    <property type="protein sequence ID" value="KAL2795244.1"/>
    <property type="molecule type" value="Genomic_DNA"/>
</dbReference>
<dbReference type="PROSITE" id="PS00086">
    <property type="entry name" value="CYTOCHROME_P450"/>
    <property type="match status" value="1"/>
</dbReference>
<gene>
    <name evidence="8" type="ORF">BJX66DRAFT_337029</name>
</gene>
<organism evidence="8 9">
    <name type="scientific">Aspergillus keveii</name>
    <dbReference type="NCBI Taxonomy" id="714993"/>
    <lineage>
        <taxon>Eukaryota</taxon>
        <taxon>Fungi</taxon>
        <taxon>Dikarya</taxon>
        <taxon>Ascomycota</taxon>
        <taxon>Pezizomycotina</taxon>
        <taxon>Eurotiomycetes</taxon>
        <taxon>Eurotiomycetidae</taxon>
        <taxon>Eurotiales</taxon>
        <taxon>Aspergillaceae</taxon>
        <taxon>Aspergillus</taxon>
        <taxon>Aspergillus subgen. Nidulantes</taxon>
    </lineage>
</organism>
<dbReference type="PANTHER" id="PTHR24305">
    <property type="entry name" value="CYTOCHROME P450"/>
    <property type="match status" value="1"/>
</dbReference>
<comment type="similarity">
    <text evidence="2 6">Belongs to the cytochrome P450 family.</text>
</comment>
<keyword evidence="7" id="KW-1133">Transmembrane helix</keyword>
<dbReference type="CDD" id="cd11060">
    <property type="entry name" value="CYP57A1-like"/>
    <property type="match status" value="1"/>
</dbReference>
<dbReference type="Gene3D" id="1.10.630.10">
    <property type="entry name" value="Cytochrome P450"/>
    <property type="match status" value="1"/>
</dbReference>
<keyword evidence="7" id="KW-0812">Transmembrane</keyword>
<keyword evidence="9" id="KW-1185">Reference proteome</keyword>
<evidence type="ECO:0000256" key="2">
    <source>
        <dbReference type="ARBA" id="ARBA00010617"/>
    </source>
</evidence>
<dbReference type="InterPro" id="IPR002401">
    <property type="entry name" value="Cyt_P450_E_grp-I"/>
</dbReference>
<evidence type="ECO:0000313" key="9">
    <source>
        <dbReference type="Proteomes" id="UP001610563"/>
    </source>
</evidence>
<keyword evidence="6" id="KW-0503">Monooxygenase</keyword>
<dbReference type="PRINTS" id="PR00463">
    <property type="entry name" value="EP450I"/>
</dbReference>
<proteinExistence type="inferred from homology"/>
<comment type="caution">
    <text evidence="8">The sequence shown here is derived from an EMBL/GenBank/DDBJ whole genome shotgun (WGS) entry which is preliminary data.</text>
</comment>
<dbReference type="Proteomes" id="UP001610563">
    <property type="component" value="Unassembled WGS sequence"/>
</dbReference>
<keyword evidence="5 6" id="KW-0408">Iron</keyword>
<evidence type="ECO:0000256" key="6">
    <source>
        <dbReference type="RuleBase" id="RU000461"/>
    </source>
</evidence>
<dbReference type="SUPFAM" id="SSF48264">
    <property type="entry name" value="Cytochrome P450"/>
    <property type="match status" value="1"/>
</dbReference>
<dbReference type="PANTHER" id="PTHR24305:SF235">
    <property type="entry name" value="CYTOCHROME P450 MONOOXYGENASE APDB-RELATED"/>
    <property type="match status" value="1"/>
</dbReference>
<dbReference type="InterPro" id="IPR001128">
    <property type="entry name" value="Cyt_P450"/>
</dbReference>
<dbReference type="InterPro" id="IPR017972">
    <property type="entry name" value="Cyt_P450_CS"/>
</dbReference>
<dbReference type="Pfam" id="PF00067">
    <property type="entry name" value="p450"/>
    <property type="match status" value="1"/>
</dbReference>
<name>A0ABR4G8B3_9EURO</name>
<sequence length="528" mass="59029">MGEARSLLRSTLSRLADVSPIWWAGFLLLVIFARLFHRTFMHPLREIPGPPLAKVTELWRTGRYLRGGWHEDILECHRKYGPVVRLSPNEVSIVSPDLIKTVFGYSTGSVKTKWYDTWLTLGGGQAGSSVSFFGATSPTQHGFLRKRVSATYSMSAVVSMEGKIQPVLNITWDRFDEFAKLGQPINLSMWASYFTYDVVGVLCLSEPMGFLRDGCDKNGFISGIHGAFYWISNLGYLPLQSGWLLNPVIHKIARLLHLRLTDHARAFTNFSIDKVIQRMQGGSNKSGDRDMLDHFVDMKGPHGEPAPLGDILAEVGNLLAAGADTTSVAIKAVLGPLLKDPARYTRLRKEVDAVFEAGNGPAEGSRVLSYNVLKDLPFLTACVKEGERLHPSIIYQLPRVAPADGFNIEGYYIPPSATISMSPLAQNRCQAIFGDDADTWRPERWIPGEGNSAEIIKEMDKQNATFGYGSRTCVGRNLATFEVYKFIAQLITRYNVELLNPSKPWTVRSSWFAEMDNLHIRLKRRVRS</sequence>
<dbReference type="InterPro" id="IPR036396">
    <property type="entry name" value="Cyt_P450_sf"/>
</dbReference>
<evidence type="ECO:0000256" key="5">
    <source>
        <dbReference type="ARBA" id="ARBA00023004"/>
    </source>
</evidence>
<feature type="transmembrane region" description="Helical" evidence="7">
    <location>
        <begin position="20"/>
        <end position="37"/>
    </location>
</feature>
<dbReference type="InterPro" id="IPR050121">
    <property type="entry name" value="Cytochrome_P450_monoxygenase"/>
</dbReference>
<keyword evidence="6" id="KW-0349">Heme</keyword>
<accession>A0ABR4G8B3</accession>
<reference evidence="8 9" key="1">
    <citation type="submission" date="2024-07" db="EMBL/GenBank/DDBJ databases">
        <title>Section-level genome sequencing and comparative genomics of Aspergillus sections Usti and Cavernicolus.</title>
        <authorList>
            <consortium name="Lawrence Berkeley National Laboratory"/>
            <person name="Nybo J.L."/>
            <person name="Vesth T.C."/>
            <person name="Theobald S."/>
            <person name="Frisvad J.C."/>
            <person name="Larsen T.O."/>
            <person name="Kjaerboelling I."/>
            <person name="Rothschild-Mancinelli K."/>
            <person name="Lyhne E.K."/>
            <person name="Kogle M.E."/>
            <person name="Barry K."/>
            <person name="Clum A."/>
            <person name="Na H."/>
            <person name="Ledsgaard L."/>
            <person name="Lin J."/>
            <person name="Lipzen A."/>
            <person name="Kuo A."/>
            <person name="Riley R."/>
            <person name="Mondo S."/>
            <person name="Labutti K."/>
            <person name="Haridas S."/>
            <person name="Pangalinan J."/>
            <person name="Salamov A.A."/>
            <person name="Simmons B.A."/>
            <person name="Magnuson J.K."/>
            <person name="Chen J."/>
            <person name="Drula E."/>
            <person name="Henrissat B."/>
            <person name="Wiebenga A."/>
            <person name="Lubbers R.J."/>
            <person name="Gomes A.C."/>
            <person name="Makela M.R."/>
            <person name="Stajich J."/>
            <person name="Grigoriev I.V."/>
            <person name="Mortensen U.H."/>
            <person name="De Vries R.P."/>
            <person name="Baker S.E."/>
            <person name="Andersen M.R."/>
        </authorList>
    </citation>
    <scope>NUCLEOTIDE SEQUENCE [LARGE SCALE GENOMIC DNA]</scope>
    <source>
        <strain evidence="8 9">CBS 209.92</strain>
    </source>
</reference>
<protein>
    <submittedName>
        <fullName evidence="8">Cytochrome P450</fullName>
    </submittedName>
</protein>
<evidence type="ECO:0000256" key="3">
    <source>
        <dbReference type="ARBA" id="ARBA00022723"/>
    </source>
</evidence>
<keyword evidence="4 6" id="KW-0560">Oxidoreductase</keyword>
<evidence type="ECO:0000256" key="1">
    <source>
        <dbReference type="ARBA" id="ARBA00001971"/>
    </source>
</evidence>
<dbReference type="PRINTS" id="PR00385">
    <property type="entry name" value="P450"/>
</dbReference>
<comment type="cofactor">
    <cofactor evidence="1">
        <name>heme</name>
        <dbReference type="ChEBI" id="CHEBI:30413"/>
    </cofactor>
</comment>
<evidence type="ECO:0000256" key="7">
    <source>
        <dbReference type="SAM" id="Phobius"/>
    </source>
</evidence>
<evidence type="ECO:0000256" key="4">
    <source>
        <dbReference type="ARBA" id="ARBA00023002"/>
    </source>
</evidence>
<keyword evidence="3 6" id="KW-0479">Metal-binding</keyword>
<keyword evidence="7" id="KW-0472">Membrane</keyword>